<dbReference type="InterPro" id="IPR002903">
    <property type="entry name" value="RsmH"/>
</dbReference>
<name>A0A8J5G4E7_ZINOF</name>
<protein>
    <submittedName>
        <fullName evidence="1">Uncharacterized protein</fullName>
    </submittedName>
</protein>
<dbReference type="PANTHER" id="PTHR44742">
    <property type="match status" value="1"/>
</dbReference>
<gene>
    <name evidence="1" type="ORF">ZIOFF_039371</name>
</gene>
<dbReference type="Gene3D" id="3.40.50.150">
    <property type="entry name" value="Vaccinia Virus protein VP39"/>
    <property type="match status" value="1"/>
</dbReference>
<dbReference type="GO" id="GO:0008168">
    <property type="term" value="F:methyltransferase activity"/>
    <property type="evidence" value="ECO:0007669"/>
    <property type="project" value="InterPro"/>
</dbReference>
<accession>A0A8J5G4E7</accession>
<organism evidence="1 2">
    <name type="scientific">Zingiber officinale</name>
    <name type="common">Ginger</name>
    <name type="synonym">Amomum zingiber</name>
    <dbReference type="NCBI Taxonomy" id="94328"/>
    <lineage>
        <taxon>Eukaryota</taxon>
        <taxon>Viridiplantae</taxon>
        <taxon>Streptophyta</taxon>
        <taxon>Embryophyta</taxon>
        <taxon>Tracheophyta</taxon>
        <taxon>Spermatophyta</taxon>
        <taxon>Magnoliopsida</taxon>
        <taxon>Liliopsida</taxon>
        <taxon>Zingiberales</taxon>
        <taxon>Zingiberaceae</taxon>
        <taxon>Zingiber</taxon>
    </lineage>
</organism>
<proteinExistence type="predicted"/>
<dbReference type="InterPro" id="IPR023397">
    <property type="entry name" value="SAM-dep_MeTrfase_MraW_recog"/>
</dbReference>
<dbReference type="Pfam" id="PF01795">
    <property type="entry name" value="Methyltransf_5"/>
    <property type="match status" value="1"/>
</dbReference>
<dbReference type="AlphaFoldDB" id="A0A8J5G4E7"/>
<evidence type="ECO:0000313" key="1">
    <source>
        <dbReference type="EMBL" id="KAG6499581.1"/>
    </source>
</evidence>
<sequence length="491" mass="52787">MWMAAVISAIAVYWYVWVMGSAEVKGKRAVNLKMGSIMRDKVQDKYKQYLSFFLRSKGGIAAAPDDDNIPAFVDTFYNLVTYIYEWGWGQSFHFSPSLPGRSHQEATRIHEEPAADLRDGDLISQIPIRDPVREHVPVMLGEVLDAFHSLRLRSFVNCTLDAAGHSAAIVDAHPELELFVGMDMDSSIHDQARTRIEKLLAMDSRGSKLKAYTHVRNFKYIKSVLGGVDENLLDFGVNDILMDLGISSMQVDDSTRRFSVQGDGPLDMHMNPQSTLNGSTSNLADSSGRPYTTLFSGQSAAVPGFHPSGGLQGLHNIHGSFNLPNVPGSLASREAAMGVVPSGGIQQPGGSIPSGRFSSNNLLVALSQMPHGSGVTNRGGINVVGNHAFSSSNINGVTGSITGPRLTSFVGNIVGSGNMGRSISSGGLSSDIGSLGSREDAVAPLHGFLNFCTCLGRLSFKRLVISFLCSGGMDLIDTCLDSFFCFRKVEG</sequence>
<dbReference type="Proteomes" id="UP000734854">
    <property type="component" value="Unassembled WGS sequence"/>
</dbReference>
<comment type="caution">
    <text evidence="1">The sequence shown here is derived from an EMBL/GenBank/DDBJ whole genome shotgun (WGS) entry which is preliminary data.</text>
</comment>
<dbReference type="Gene3D" id="1.10.150.170">
    <property type="entry name" value="Putative methyltransferase TM0872, insert domain"/>
    <property type="match status" value="1"/>
</dbReference>
<evidence type="ECO:0000313" key="2">
    <source>
        <dbReference type="Proteomes" id="UP000734854"/>
    </source>
</evidence>
<reference evidence="1 2" key="1">
    <citation type="submission" date="2020-08" db="EMBL/GenBank/DDBJ databases">
        <title>Plant Genome Project.</title>
        <authorList>
            <person name="Zhang R.-G."/>
        </authorList>
    </citation>
    <scope>NUCLEOTIDE SEQUENCE [LARGE SCALE GENOMIC DNA]</scope>
    <source>
        <tissue evidence="1">Rhizome</tissue>
    </source>
</reference>
<dbReference type="InterPro" id="IPR029063">
    <property type="entry name" value="SAM-dependent_MTases_sf"/>
</dbReference>
<dbReference type="EMBL" id="JACMSC010000011">
    <property type="protein sequence ID" value="KAG6499581.1"/>
    <property type="molecule type" value="Genomic_DNA"/>
</dbReference>
<keyword evidence="2" id="KW-1185">Reference proteome</keyword>
<dbReference type="PANTHER" id="PTHR44742:SF2">
    <property type="entry name" value="24-METHYLENESTEROL C-METHYLTRANSFERASE 2"/>
    <property type="match status" value="1"/>
</dbReference>